<dbReference type="Pfam" id="PF06325">
    <property type="entry name" value="PrmA"/>
    <property type="match status" value="1"/>
</dbReference>
<accession>A0A6G0THA6</accession>
<evidence type="ECO:0000313" key="2">
    <source>
        <dbReference type="Proteomes" id="UP000475862"/>
    </source>
</evidence>
<dbReference type="SUPFAM" id="SSF53335">
    <property type="entry name" value="S-adenosyl-L-methionine-dependent methyltransferases"/>
    <property type="match status" value="1"/>
</dbReference>
<sequence length="301" mass="33930">MAAASMKLKRLQHILEEIETFENPKIELEQYTTSSHIAACILHTAQFVYGDITNKCVADLGCGSGILTIGAALLDARYCTGFDIDPSALSLSVENAADRDVSGQCEFILCDVKQIDKSMQLKAFDTVIMNPPFGTREKGADLEFLKMAVSLATNAVYSLHKTSTRKHVISTAKQLGVHPKVIAELRFDLPASYKFHKYNSVDVQVDLIQINKVSSSTAIACNISLQASTFSDINYWFIQYYFILDDIIWTCAQFTINKCKTLYIYKRQKDRIEIDIKHTIMKGMLMVNVLICWSKRRVIIE</sequence>
<evidence type="ECO:0008006" key="3">
    <source>
        <dbReference type="Google" id="ProtNLM"/>
    </source>
</evidence>
<comment type="caution">
    <text evidence="1">The sequence shown here is derived from an EMBL/GenBank/DDBJ whole genome shotgun (WGS) entry which is preliminary data.</text>
</comment>
<dbReference type="Proteomes" id="UP000475862">
    <property type="component" value="Unassembled WGS sequence"/>
</dbReference>
<keyword evidence="2" id="KW-1185">Reference proteome</keyword>
<dbReference type="AlphaFoldDB" id="A0A6G0THA6"/>
<dbReference type="InterPro" id="IPR029063">
    <property type="entry name" value="SAM-dependent_MTases_sf"/>
</dbReference>
<reference evidence="1 2" key="1">
    <citation type="submission" date="2019-08" db="EMBL/GenBank/DDBJ databases">
        <title>The genome of the soybean aphid Biotype 1, its phylome, world population structure and adaptation to the North American continent.</title>
        <authorList>
            <person name="Giordano R."/>
            <person name="Donthu R.K."/>
            <person name="Hernandez A.G."/>
            <person name="Wright C.L."/>
            <person name="Zimin A.V."/>
        </authorList>
    </citation>
    <scope>NUCLEOTIDE SEQUENCE [LARGE SCALE GENOMIC DNA]</scope>
    <source>
        <tissue evidence="1">Whole aphids</tissue>
    </source>
</reference>
<dbReference type="OrthoDB" id="419617at2759"/>
<gene>
    <name evidence="1" type="ORF">AGLY_009647</name>
</gene>
<dbReference type="Gene3D" id="3.40.50.150">
    <property type="entry name" value="Vaccinia Virus protein VP39"/>
    <property type="match status" value="1"/>
</dbReference>
<dbReference type="GO" id="GO:0008988">
    <property type="term" value="F:rRNA (adenine-N6-)-methyltransferase activity"/>
    <property type="evidence" value="ECO:0007669"/>
    <property type="project" value="TreeGrafter"/>
</dbReference>
<dbReference type="EMBL" id="VYZN01000038">
    <property type="protein sequence ID" value="KAE9532566.1"/>
    <property type="molecule type" value="Genomic_DNA"/>
</dbReference>
<dbReference type="PANTHER" id="PTHR23290:SF0">
    <property type="entry name" value="RRNA N6-ADENOSINE-METHYLTRANSFERASE METTL5"/>
    <property type="match status" value="1"/>
</dbReference>
<dbReference type="CDD" id="cd02440">
    <property type="entry name" value="AdoMet_MTases"/>
    <property type="match status" value="1"/>
</dbReference>
<proteinExistence type="predicted"/>
<dbReference type="PROSITE" id="PS00092">
    <property type="entry name" value="N6_MTASE"/>
    <property type="match status" value="1"/>
</dbReference>
<organism evidence="1 2">
    <name type="scientific">Aphis glycines</name>
    <name type="common">Soybean aphid</name>
    <dbReference type="NCBI Taxonomy" id="307491"/>
    <lineage>
        <taxon>Eukaryota</taxon>
        <taxon>Metazoa</taxon>
        <taxon>Ecdysozoa</taxon>
        <taxon>Arthropoda</taxon>
        <taxon>Hexapoda</taxon>
        <taxon>Insecta</taxon>
        <taxon>Pterygota</taxon>
        <taxon>Neoptera</taxon>
        <taxon>Paraneoptera</taxon>
        <taxon>Hemiptera</taxon>
        <taxon>Sternorrhyncha</taxon>
        <taxon>Aphidomorpha</taxon>
        <taxon>Aphidoidea</taxon>
        <taxon>Aphididae</taxon>
        <taxon>Aphidini</taxon>
        <taxon>Aphis</taxon>
        <taxon>Aphis</taxon>
    </lineage>
</organism>
<dbReference type="GO" id="GO:0003676">
    <property type="term" value="F:nucleic acid binding"/>
    <property type="evidence" value="ECO:0007669"/>
    <property type="project" value="InterPro"/>
</dbReference>
<name>A0A6G0THA6_APHGL</name>
<dbReference type="InterPro" id="IPR051720">
    <property type="entry name" value="rRNA_MeTrfase/Polyamine_Synth"/>
</dbReference>
<dbReference type="PANTHER" id="PTHR23290">
    <property type="entry name" value="RRNA N6-ADENOSINE-METHYLTRANSFERASE METTL5"/>
    <property type="match status" value="1"/>
</dbReference>
<protein>
    <recommendedName>
        <fullName evidence="3">Methyltransferase small domain-containing protein</fullName>
    </recommendedName>
</protein>
<dbReference type="InterPro" id="IPR002052">
    <property type="entry name" value="DNA_methylase_N6_adenine_CS"/>
</dbReference>
<evidence type="ECO:0000313" key="1">
    <source>
        <dbReference type="EMBL" id="KAE9532566.1"/>
    </source>
</evidence>